<keyword evidence="2" id="KW-1185">Reference proteome</keyword>
<dbReference type="OrthoDB" id="6777539at2759"/>
<name>A0A9N9STK6_DIABA</name>
<evidence type="ECO:0000313" key="2">
    <source>
        <dbReference type="Proteomes" id="UP001153709"/>
    </source>
</evidence>
<reference evidence="1" key="1">
    <citation type="submission" date="2022-01" db="EMBL/GenBank/DDBJ databases">
        <authorList>
            <person name="King R."/>
        </authorList>
    </citation>
    <scope>NUCLEOTIDE SEQUENCE</scope>
</reference>
<dbReference type="EMBL" id="OU898277">
    <property type="protein sequence ID" value="CAG9829146.1"/>
    <property type="molecule type" value="Genomic_DNA"/>
</dbReference>
<proteinExistence type="predicted"/>
<sequence length="69" mass="8147">MCFVINRGSWDPNGVSAIDQKRLKEKFANKETKRKEAALKKPEWLKEWTISKGWVHNKSHLLELGRKRV</sequence>
<dbReference type="AlphaFoldDB" id="A0A9N9STK6"/>
<gene>
    <name evidence="1" type="ORF">DIABBA_LOCUS2999</name>
</gene>
<evidence type="ECO:0000313" key="1">
    <source>
        <dbReference type="EMBL" id="CAG9829146.1"/>
    </source>
</evidence>
<dbReference type="Proteomes" id="UP001153709">
    <property type="component" value="Chromosome 2"/>
</dbReference>
<accession>A0A9N9STK6</accession>
<protein>
    <submittedName>
        <fullName evidence="1">Uncharacterized protein</fullName>
    </submittedName>
</protein>
<organism evidence="1 2">
    <name type="scientific">Diabrotica balteata</name>
    <name type="common">Banded cucumber beetle</name>
    <dbReference type="NCBI Taxonomy" id="107213"/>
    <lineage>
        <taxon>Eukaryota</taxon>
        <taxon>Metazoa</taxon>
        <taxon>Ecdysozoa</taxon>
        <taxon>Arthropoda</taxon>
        <taxon>Hexapoda</taxon>
        <taxon>Insecta</taxon>
        <taxon>Pterygota</taxon>
        <taxon>Neoptera</taxon>
        <taxon>Endopterygota</taxon>
        <taxon>Coleoptera</taxon>
        <taxon>Polyphaga</taxon>
        <taxon>Cucujiformia</taxon>
        <taxon>Chrysomeloidea</taxon>
        <taxon>Chrysomelidae</taxon>
        <taxon>Galerucinae</taxon>
        <taxon>Diabroticina</taxon>
        <taxon>Diabroticites</taxon>
        <taxon>Diabrotica</taxon>
    </lineage>
</organism>